<evidence type="ECO:0000256" key="1">
    <source>
        <dbReference type="SAM" id="MobiDB-lite"/>
    </source>
</evidence>
<dbReference type="AlphaFoldDB" id="A0AAV8XGQ5"/>
<name>A0AAV8XGQ5_9CUCU</name>
<keyword evidence="3" id="KW-1185">Reference proteome</keyword>
<comment type="caution">
    <text evidence="2">The sequence shown here is derived from an EMBL/GenBank/DDBJ whole genome shotgun (WGS) entry which is preliminary data.</text>
</comment>
<protein>
    <submittedName>
        <fullName evidence="2">Uncharacterized protein</fullName>
    </submittedName>
</protein>
<evidence type="ECO:0000313" key="2">
    <source>
        <dbReference type="EMBL" id="KAJ8937630.1"/>
    </source>
</evidence>
<evidence type="ECO:0000313" key="3">
    <source>
        <dbReference type="Proteomes" id="UP001162156"/>
    </source>
</evidence>
<dbReference type="Proteomes" id="UP001162156">
    <property type="component" value="Unassembled WGS sequence"/>
</dbReference>
<feature type="region of interest" description="Disordered" evidence="1">
    <location>
        <begin position="1"/>
        <end position="30"/>
    </location>
</feature>
<sequence>MSIVEEKVTDPPKSLSEDIGKPIDDEHDEPPLKKCRVEMTFENEEEDFTAVEIKEEPSEEPKPFEEIDDRFEEDDSFVDEVKKY</sequence>
<reference evidence="2" key="1">
    <citation type="journal article" date="2023" name="Insect Mol. Biol.">
        <title>Genome sequencing provides insights into the evolution of gene families encoding plant cell wall-degrading enzymes in longhorned beetles.</title>
        <authorList>
            <person name="Shin N.R."/>
            <person name="Okamura Y."/>
            <person name="Kirsch R."/>
            <person name="Pauchet Y."/>
        </authorList>
    </citation>
    <scope>NUCLEOTIDE SEQUENCE</scope>
    <source>
        <strain evidence="2">RBIC_L_NR</strain>
    </source>
</reference>
<dbReference type="EMBL" id="JANEYF010003296">
    <property type="protein sequence ID" value="KAJ8937630.1"/>
    <property type="molecule type" value="Genomic_DNA"/>
</dbReference>
<proteinExistence type="predicted"/>
<gene>
    <name evidence="2" type="ORF">NQ314_011770</name>
</gene>
<accession>A0AAV8XGQ5</accession>
<organism evidence="2 3">
    <name type="scientific">Rhamnusium bicolor</name>
    <dbReference type="NCBI Taxonomy" id="1586634"/>
    <lineage>
        <taxon>Eukaryota</taxon>
        <taxon>Metazoa</taxon>
        <taxon>Ecdysozoa</taxon>
        <taxon>Arthropoda</taxon>
        <taxon>Hexapoda</taxon>
        <taxon>Insecta</taxon>
        <taxon>Pterygota</taxon>
        <taxon>Neoptera</taxon>
        <taxon>Endopterygota</taxon>
        <taxon>Coleoptera</taxon>
        <taxon>Polyphaga</taxon>
        <taxon>Cucujiformia</taxon>
        <taxon>Chrysomeloidea</taxon>
        <taxon>Cerambycidae</taxon>
        <taxon>Lepturinae</taxon>
        <taxon>Rhagiini</taxon>
        <taxon>Rhamnusium</taxon>
    </lineage>
</organism>